<reference evidence="1" key="2">
    <citation type="journal article" date="2015" name="Data Brief">
        <title>Shoot transcriptome of the giant reed, Arundo donax.</title>
        <authorList>
            <person name="Barrero R.A."/>
            <person name="Guerrero F.D."/>
            <person name="Moolhuijzen P."/>
            <person name="Goolsby J.A."/>
            <person name="Tidwell J."/>
            <person name="Bellgard S.E."/>
            <person name="Bellgard M.I."/>
        </authorList>
    </citation>
    <scope>NUCLEOTIDE SEQUENCE</scope>
    <source>
        <tissue evidence="1">Shoot tissue taken approximately 20 cm above the soil surface</tissue>
    </source>
</reference>
<accession>A0A0A8XT69</accession>
<evidence type="ECO:0000313" key="1">
    <source>
        <dbReference type="EMBL" id="JAD17129.1"/>
    </source>
</evidence>
<name>A0A0A8XT69_ARUDO</name>
<proteinExistence type="predicted"/>
<reference evidence="1" key="1">
    <citation type="submission" date="2014-09" db="EMBL/GenBank/DDBJ databases">
        <authorList>
            <person name="Magalhaes I.L.F."/>
            <person name="Oliveira U."/>
            <person name="Santos F.R."/>
            <person name="Vidigal T.H.D.A."/>
            <person name="Brescovit A.D."/>
            <person name="Santos A.J."/>
        </authorList>
    </citation>
    <scope>NUCLEOTIDE SEQUENCE</scope>
    <source>
        <tissue evidence="1">Shoot tissue taken approximately 20 cm above the soil surface</tissue>
    </source>
</reference>
<organism evidence="1">
    <name type="scientific">Arundo donax</name>
    <name type="common">Giant reed</name>
    <name type="synonym">Donax arundinaceus</name>
    <dbReference type="NCBI Taxonomy" id="35708"/>
    <lineage>
        <taxon>Eukaryota</taxon>
        <taxon>Viridiplantae</taxon>
        <taxon>Streptophyta</taxon>
        <taxon>Embryophyta</taxon>
        <taxon>Tracheophyta</taxon>
        <taxon>Spermatophyta</taxon>
        <taxon>Magnoliopsida</taxon>
        <taxon>Liliopsida</taxon>
        <taxon>Poales</taxon>
        <taxon>Poaceae</taxon>
        <taxon>PACMAD clade</taxon>
        <taxon>Arundinoideae</taxon>
        <taxon>Arundineae</taxon>
        <taxon>Arundo</taxon>
    </lineage>
</organism>
<dbReference type="EMBL" id="GBRH01280766">
    <property type="protein sequence ID" value="JAD17129.1"/>
    <property type="molecule type" value="Transcribed_RNA"/>
</dbReference>
<sequence>MRPSVSKTRMLIIFNIQKLKNNRHQLSLVIFFHKRGQERGLWVPAWDSNPGCHFDFRNLQLLHDTFHKQEAQQNSTSQLRLIMAKDTVHFFQTIQDIFSVVPMVRFLFFNDSSGSIAPKENEHH</sequence>
<dbReference type="AlphaFoldDB" id="A0A0A8XT69"/>
<protein>
    <submittedName>
        <fullName evidence="1">Uncharacterized protein</fullName>
    </submittedName>
</protein>